<name>A0A6P5H456_ANACO</name>
<evidence type="ECO:0000313" key="2">
    <source>
        <dbReference type="Proteomes" id="UP000515123"/>
    </source>
</evidence>
<protein>
    <submittedName>
        <fullName evidence="3">Uncharacterized protein LOC109728634</fullName>
    </submittedName>
</protein>
<feature type="compositionally biased region" description="Polar residues" evidence="1">
    <location>
        <begin position="24"/>
        <end position="37"/>
    </location>
</feature>
<sequence length="128" mass="14344">MLPRKMLFERLLEGEERRKIPTGKSYNGKTSRPTSRVSIGRRREEGCGLLSSVLQKESDVSGKKKKPLKRVVVWADEVGGELLNVFRSLEDAKTTLAASGKATLRDQTKPFNVYQQRGTLRFPSGGFC</sequence>
<organism evidence="2 3">
    <name type="scientific">Ananas comosus</name>
    <name type="common">Pineapple</name>
    <name type="synonym">Ananas ananas</name>
    <dbReference type="NCBI Taxonomy" id="4615"/>
    <lineage>
        <taxon>Eukaryota</taxon>
        <taxon>Viridiplantae</taxon>
        <taxon>Streptophyta</taxon>
        <taxon>Embryophyta</taxon>
        <taxon>Tracheophyta</taxon>
        <taxon>Spermatophyta</taxon>
        <taxon>Magnoliopsida</taxon>
        <taxon>Liliopsida</taxon>
        <taxon>Poales</taxon>
        <taxon>Bromeliaceae</taxon>
        <taxon>Bromelioideae</taxon>
        <taxon>Ananas</taxon>
    </lineage>
</organism>
<evidence type="ECO:0000313" key="3">
    <source>
        <dbReference type="RefSeq" id="XP_020114682.1"/>
    </source>
</evidence>
<dbReference type="AlphaFoldDB" id="A0A6P5H456"/>
<proteinExistence type="predicted"/>
<evidence type="ECO:0000256" key="1">
    <source>
        <dbReference type="SAM" id="MobiDB-lite"/>
    </source>
</evidence>
<dbReference type="RefSeq" id="XP_020114682.1">
    <property type="nucleotide sequence ID" value="XM_020259093.1"/>
</dbReference>
<accession>A0A6P5H456</accession>
<reference evidence="2" key="1">
    <citation type="journal article" date="2015" name="Nat. Genet.">
        <title>The pineapple genome and the evolution of CAM photosynthesis.</title>
        <authorList>
            <person name="Ming R."/>
            <person name="VanBuren R."/>
            <person name="Wai C.M."/>
            <person name="Tang H."/>
            <person name="Schatz M.C."/>
            <person name="Bowers J.E."/>
            <person name="Lyons E."/>
            <person name="Wang M.L."/>
            <person name="Chen J."/>
            <person name="Biggers E."/>
            <person name="Zhang J."/>
            <person name="Huang L."/>
            <person name="Zhang L."/>
            <person name="Miao W."/>
            <person name="Zhang J."/>
            <person name="Ye Z."/>
            <person name="Miao C."/>
            <person name="Lin Z."/>
            <person name="Wang H."/>
            <person name="Zhou H."/>
            <person name="Yim W.C."/>
            <person name="Priest H.D."/>
            <person name="Zheng C."/>
            <person name="Woodhouse M."/>
            <person name="Edger P.P."/>
            <person name="Guyot R."/>
            <person name="Guo H.B."/>
            <person name="Guo H."/>
            <person name="Zheng G."/>
            <person name="Singh R."/>
            <person name="Sharma A."/>
            <person name="Min X."/>
            <person name="Zheng Y."/>
            <person name="Lee H."/>
            <person name="Gurtowski J."/>
            <person name="Sedlazeck F.J."/>
            <person name="Harkess A."/>
            <person name="McKain M.R."/>
            <person name="Liao Z."/>
            <person name="Fang J."/>
            <person name="Liu J."/>
            <person name="Zhang X."/>
            <person name="Zhang Q."/>
            <person name="Hu W."/>
            <person name="Qin Y."/>
            <person name="Wang K."/>
            <person name="Chen L.Y."/>
            <person name="Shirley N."/>
            <person name="Lin Y.R."/>
            <person name="Liu L.Y."/>
            <person name="Hernandez A.G."/>
            <person name="Wright C.L."/>
            <person name="Bulone V."/>
            <person name="Tuskan G.A."/>
            <person name="Heath K."/>
            <person name="Zee F."/>
            <person name="Moore P.H."/>
            <person name="Sunkar R."/>
            <person name="Leebens-Mack J.H."/>
            <person name="Mockler T."/>
            <person name="Bennetzen J.L."/>
            <person name="Freeling M."/>
            <person name="Sankoff D."/>
            <person name="Paterson A.H."/>
            <person name="Zhu X."/>
            <person name="Yang X."/>
            <person name="Smith J.A."/>
            <person name="Cushman J.C."/>
            <person name="Paull R.E."/>
            <person name="Yu Q."/>
        </authorList>
    </citation>
    <scope>NUCLEOTIDE SEQUENCE [LARGE SCALE GENOMIC DNA]</scope>
    <source>
        <strain evidence="2">cv. F153</strain>
    </source>
</reference>
<keyword evidence="2" id="KW-1185">Reference proteome</keyword>
<gene>
    <name evidence="3" type="primary">LOC109728634</name>
</gene>
<reference evidence="3" key="2">
    <citation type="submission" date="2025-08" db="UniProtKB">
        <authorList>
            <consortium name="RefSeq"/>
        </authorList>
    </citation>
    <scope>IDENTIFICATION</scope>
    <source>
        <tissue evidence="3">Leaf</tissue>
    </source>
</reference>
<dbReference type="Proteomes" id="UP000515123">
    <property type="component" value="Linkage group 24"/>
</dbReference>
<feature type="region of interest" description="Disordered" evidence="1">
    <location>
        <begin position="13"/>
        <end position="39"/>
    </location>
</feature>
<dbReference type="GeneID" id="109728634"/>